<dbReference type="AlphaFoldDB" id="Q72XA9"/>
<dbReference type="EMBL" id="AE017194">
    <property type="protein sequence ID" value="AAS44369.1"/>
    <property type="molecule type" value="Genomic_DNA"/>
</dbReference>
<accession>Q72XA9</accession>
<protein>
    <submittedName>
        <fullName evidence="1">Uncharacterized protein</fullName>
    </submittedName>
</protein>
<name>Q72XA9_BACC1</name>
<proteinExistence type="predicted"/>
<reference evidence="1 2" key="1">
    <citation type="journal article" date="2004" name="Nucleic Acids Res.">
        <title>The genome sequence of Bacillus cereus ATCC 10987 reveals metabolic adaptations and a large plasmid related to Bacillus anthracis pXO1.</title>
        <authorList>
            <person name="Rasko D.A."/>
            <person name="Ravel J."/>
            <person name="Okstad O.A."/>
            <person name="Helgason E."/>
            <person name="Cer R.Z."/>
            <person name="Jiang L."/>
            <person name="Shores K.A."/>
            <person name="Fouts D.E."/>
            <person name="Tourasse N.J."/>
            <person name="Angiuoli S.V."/>
            <person name="Kolonay J."/>
            <person name="Nelson W.C."/>
            <person name="Kolsto A.-B."/>
            <person name="Fraser C.M."/>
            <person name="Read T.D."/>
        </authorList>
    </citation>
    <scope>NUCLEOTIDE SEQUENCE [LARGE SCALE GENOMIC DNA]</scope>
    <source>
        <strain evidence="2">ATCC 10987 / NRS 248</strain>
    </source>
</reference>
<dbReference type="KEGG" id="bca:BCE_5469"/>
<sequence>MQSATYVDNTVSILLLDSFYFLNKKQKRKLLPSSHKVISREQFSFIFTL</sequence>
<gene>
    <name evidence="1" type="ordered locus">BCE_5469</name>
</gene>
<evidence type="ECO:0000313" key="2">
    <source>
        <dbReference type="Proteomes" id="UP000002527"/>
    </source>
</evidence>
<dbReference type="Proteomes" id="UP000002527">
    <property type="component" value="Chromosome"/>
</dbReference>
<dbReference type="HOGENOM" id="CLU_3131914_0_0_9"/>
<organism evidence="1 2">
    <name type="scientific">Bacillus cereus (strain ATCC 10987 / NRS 248)</name>
    <dbReference type="NCBI Taxonomy" id="222523"/>
    <lineage>
        <taxon>Bacteria</taxon>
        <taxon>Bacillati</taxon>
        <taxon>Bacillota</taxon>
        <taxon>Bacilli</taxon>
        <taxon>Bacillales</taxon>
        <taxon>Bacillaceae</taxon>
        <taxon>Bacillus</taxon>
        <taxon>Bacillus cereus group</taxon>
    </lineage>
</organism>
<evidence type="ECO:0000313" key="1">
    <source>
        <dbReference type="EMBL" id="AAS44369.1"/>
    </source>
</evidence>